<dbReference type="Pfam" id="PF04134">
    <property type="entry name" value="DCC1-like"/>
    <property type="match status" value="1"/>
</dbReference>
<dbReference type="PANTHER" id="PTHR33639:SF2">
    <property type="entry name" value="DUF393 DOMAIN-CONTAINING PROTEIN"/>
    <property type="match status" value="1"/>
</dbReference>
<gene>
    <name evidence="1" type="ORF">BN1012_Phect337</name>
</gene>
<keyword evidence="2" id="KW-1185">Reference proteome</keyword>
<dbReference type="InterPro" id="IPR007263">
    <property type="entry name" value="DCC1-like"/>
</dbReference>
<evidence type="ECO:0000313" key="1">
    <source>
        <dbReference type="EMBL" id="CDO58551.1"/>
    </source>
</evidence>
<proteinExistence type="predicted"/>
<protein>
    <recommendedName>
        <fullName evidence="3">Cell division inhibitor</fullName>
    </recommendedName>
</protein>
<evidence type="ECO:0008006" key="3">
    <source>
        <dbReference type="Google" id="ProtNLM"/>
    </source>
</evidence>
<reference evidence="1 2" key="1">
    <citation type="journal article" date="2014" name="Front. Genet.">
        <title>Genome and metabolic network of "Candidatus Phaeomarinobacter ectocarpi" Ec32, a new candidate genus of Alphaproteobacteria frequently associated with brown algae.</title>
        <authorList>
            <person name="Dittami S.M."/>
            <person name="Barbeyron T."/>
            <person name="Boyen C."/>
            <person name="Cambefort J."/>
            <person name="Collet G."/>
            <person name="Delage L."/>
            <person name="Gobet A."/>
            <person name="Groisillier A."/>
            <person name="Leblanc C."/>
            <person name="Michel G."/>
            <person name="Scornet D."/>
            <person name="Siegel A."/>
            <person name="Tapia J.E."/>
            <person name="Tonon T."/>
        </authorList>
    </citation>
    <scope>NUCLEOTIDE SEQUENCE [LARGE SCALE GENOMIC DNA]</scope>
    <source>
        <strain evidence="1 2">Ec32</strain>
    </source>
</reference>
<dbReference type="EMBL" id="HG966617">
    <property type="protein sequence ID" value="CDO58551.1"/>
    <property type="molecule type" value="Genomic_DNA"/>
</dbReference>
<dbReference type="OrthoDB" id="9785438at2"/>
<dbReference type="RefSeq" id="WP_043949473.1">
    <property type="nucleotide sequence ID" value="NZ_HG966617.1"/>
</dbReference>
<organism evidence="1 2">
    <name type="scientific">Candidatus Phaeomarinibacter ectocarpi</name>
    <dbReference type="NCBI Taxonomy" id="1458461"/>
    <lineage>
        <taxon>Bacteria</taxon>
        <taxon>Pseudomonadati</taxon>
        <taxon>Pseudomonadota</taxon>
        <taxon>Alphaproteobacteria</taxon>
        <taxon>Hyphomicrobiales</taxon>
        <taxon>Parvibaculaceae</taxon>
        <taxon>Candidatus Phaeomarinibacter</taxon>
    </lineage>
</organism>
<dbReference type="InterPro" id="IPR052927">
    <property type="entry name" value="DCC_oxidoreductase"/>
</dbReference>
<evidence type="ECO:0000313" key="2">
    <source>
        <dbReference type="Proteomes" id="UP000032160"/>
    </source>
</evidence>
<dbReference type="AlphaFoldDB" id="X5MLN1"/>
<dbReference type="KEGG" id="pect:BN1012_Phect337"/>
<dbReference type="HOGENOM" id="CLU_092206_1_0_5"/>
<dbReference type="PATRIC" id="fig|1458461.3.peg.336"/>
<dbReference type="STRING" id="1458461.BN1012_Phect337"/>
<dbReference type="Proteomes" id="UP000032160">
    <property type="component" value="Chromosome I"/>
</dbReference>
<accession>X5MLN1</accession>
<dbReference type="GO" id="GO:0015035">
    <property type="term" value="F:protein-disulfide reductase activity"/>
    <property type="evidence" value="ECO:0007669"/>
    <property type="project" value="InterPro"/>
</dbReference>
<dbReference type="PANTHER" id="PTHR33639">
    <property type="entry name" value="THIOL-DISULFIDE OXIDOREDUCTASE DCC"/>
    <property type="match status" value="1"/>
</dbReference>
<sequence length="154" mass="17622">MTPSIFAPPYSYHDDDRVPDFDDSGPVTVMDGECALCSTGARLIARFDRAGEFRICRTQTKLGQALLSHYQLDPDDPESWLYIEDGKAYTSLDGLIRAGKRVGGIGRILQILRLLPRAAQDWLYRRIARNRYRLFGRTQMCELPDPALRKRLME</sequence>
<name>X5MLN1_9HYPH</name>